<gene>
    <name evidence="9" type="ORF">SCLTRI_LOCUS5935</name>
</gene>
<dbReference type="PROSITE" id="PS50837">
    <property type="entry name" value="NACHT"/>
    <property type="match status" value="1"/>
</dbReference>
<dbReference type="InterPro" id="IPR019775">
    <property type="entry name" value="WD40_repeat_CS"/>
</dbReference>
<feature type="repeat" description="WD" evidence="6">
    <location>
        <begin position="959"/>
        <end position="1000"/>
    </location>
</feature>
<sequence length="1194" mass="137178">MWTIILITSVVALIALLWQAWPGLSKSVIKQYKLERRDWIFKRILKEIFNLDILSQKHSPTVFPVYAHAADYELATEIFEWLKVSTSKVFGDRSPFQHWYDREDGTAGSDIMSNQFCLLPSFVEVKDSFDIKSIDRVILFCSEVIQHYLEDKRMKGYIEAIKGVYFKFEKGSRLKTLDGLEEFKEEIRKIAKEYRTKDGYHRVLTELAFLEIRAIHMGRNHGIIPILLNGNNIDYLPFFETDDRIWLSINLQSNVQPANLMSLKHEAFLKLLCQIYTKDWEHINALKQCYKNCIKIESNIPQTTFKNMVEREILGVTKSISHKMKGDFRIGAQLHQPYNATTSDQQNRCLAALRTTDPQMDKKRIEETKGGLFENVSNWIFDNKDFKQWRYNQDSCLLWIKGDSGKGKTMLFCGIINELERSDETILAYFFCQDTDIRINSATAVLRSLIYMLINRQSALSSYLQEKFEVAGEHLFKDTNTFTTLSEILIAMLKDKSLKPTILIIDALDECQKDLPQLLSLIVSNLSISSRVKWLVSSRNWPEIEEKLKQAEQGTTLNLELNTESLSAGIKRYVREKVEHLAKIKNYTEKRYHDVEHYLTKNAGGTFLWVALVCQDLENAQLPIPLELYDFPPGLDSLYYRMLRQVQDKGTKYETDICFQVLAIMVTTYRSITLDELVSLNILDEVLPKKIIQLCRSFLVIREQSIFFVHQSAKDFLLTKAAKTIFPNGISEIHNKVFLNSMTVMSKTLKHNIYNLHYPGFPIDKVKQRDPDPLASIRYSCIYWINHLRDGDPEQNRKYIQDNGNIYEFLKNHLLHWLEVMSLMGKISESINAISSLESYILANKGSEFYTFIHDAKRFILYNRIGIEQAPLQIYCSALFFAPENSIIRKKFQKCMPNWIYKISRTRSNWSAVLQTLEGHSDWVNSIAFSPDGTKVASGSRDKTIRLWDTATGESLQMLEGHLDSVNSIAFSPDGTKVASGSDDQTIRLWDTATGESLQMLEGHSHWVTSIAFSPDGTKVASGSLDKTIRLWDTTTGESFETLEGHSDWVNSIAFSPDGTKVASGSPDQTIRLWDITTGESFQTLEGHSDSVNSIAFSPDGTKVASGSPDKTIRLWDTATGESLQMLEVHSVLETSSAFERYFKSNHWIAERLDEEVRNILWLPPDYRPTSIYFCNGLIVMAFSTGGFFFLKFE</sequence>
<dbReference type="InterPro" id="IPR015943">
    <property type="entry name" value="WD40/YVTN_repeat-like_dom_sf"/>
</dbReference>
<accession>A0A8H2VX27</accession>
<evidence type="ECO:0000256" key="5">
    <source>
        <dbReference type="ARBA" id="ARBA00043913"/>
    </source>
</evidence>
<name>A0A8H2VX27_9HELO</name>
<dbReference type="PROSITE" id="PS50082">
    <property type="entry name" value="WD_REPEATS_2"/>
    <property type="match status" value="5"/>
</dbReference>
<keyword evidence="7" id="KW-0812">Transmembrane</keyword>
<feature type="repeat" description="WD" evidence="6">
    <location>
        <begin position="917"/>
        <end position="958"/>
    </location>
</feature>
<dbReference type="GO" id="GO:1990234">
    <property type="term" value="C:transferase complex"/>
    <property type="evidence" value="ECO:0007669"/>
    <property type="project" value="UniProtKB-ARBA"/>
</dbReference>
<evidence type="ECO:0000313" key="10">
    <source>
        <dbReference type="Proteomes" id="UP000624404"/>
    </source>
</evidence>
<organism evidence="9 10">
    <name type="scientific">Sclerotinia trifoliorum</name>
    <dbReference type="NCBI Taxonomy" id="28548"/>
    <lineage>
        <taxon>Eukaryota</taxon>
        <taxon>Fungi</taxon>
        <taxon>Dikarya</taxon>
        <taxon>Ascomycota</taxon>
        <taxon>Pezizomycotina</taxon>
        <taxon>Leotiomycetes</taxon>
        <taxon>Helotiales</taxon>
        <taxon>Sclerotiniaceae</taxon>
        <taxon>Sclerotinia</taxon>
    </lineage>
</organism>
<evidence type="ECO:0000256" key="4">
    <source>
        <dbReference type="ARBA" id="ARBA00039789"/>
    </source>
</evidence>
<dbReference type="PRINTS" id="PR00320">
    <property type="entry name" value="GPROTEINBRPT"/>
</dbReference>
<dbReference type="InterPro" id="IPR007111">
    <property type="entry name" value="NACHT_NTPase"/>
</dbReference>
<dbReference type="Gene3D" id="3.40.50.300">
    <property type="entry name" value="P-loop containing nucleotide triphosphate hydrolases"/>
    <property type="match status" value="1"/>
</dbReference>
<dbReference type="SMART" id="SM00320">
    <property type="entry name" value="WD40"/>
    <property type="match status" value="5"/>
</dbReference>
<comment type="caution">
    <text evidence="9">The sequence shown here is derived from an EMBL/GenBank/DDBJ whole genome shotgun (WGS) entry which is preliminary data.</text>
</comment>
<comment type="similarity">
    <text evidence="3">Belongs to the WD repeat MDV1/CAF4 family.</text>
</comment>
<feature type="repeat" description="WD" evidence="6">
    <location>
        <begin position="1043"/>
        <end position="1084"/>
    </location>
</feature>
<evidence type="ECO:0000256" key="6">
    <source>
        <dbReference type="PROSITE-ProRule" id="PRU00221"/>
    </source>
</evidence>
<comment type="function">
    <text evidence="5">Involved in mitochondrial fission. Acts as an adapter protein required to form mitochondrial fission complexes. Formation of these complexes is required to promote constriction and fission of the mitochondrial compartment at a late step in mitochondrial division.</text>
</comment>
<protein>
    <recommendedName>
        <fullName evidence="4">Mitochondrial division protein 1</fullName>
    </recommendedName>
</protein>
<dbReference type="CDD" id="cd00200">
    <property type="entry name" value="WD40"/>
    <property type="match status" value="1"/>
</dbReference>
<dbReference type="PROSITE" id="PS50294">
    <property type="entry name" value="WD_REPEATS_REGION"/>
    <property type="match status" value="5"/>
</dbReference>
<evidence type="ECO:0000256" key="2">
    <source>
        <dbReference type="ARBA" id="ARBA00022737"/>
    </source>
</evidence>
<dbReference type="Gene3D" id="2.130.10.10">
    <property type="entry name" value="YVTN repeat-like/Quinoprotein amine dehydrogenase"/>
    <property type="match status" value="3"/>
</dbReference>
<dbReference type="EMBL" id="CAJHIA010000017">
    <property type="protein sequence ID" value="CAD6446227.1"/>
    <property type="molecule type" value="Genomic_DNA"/>
</dbReference>
<keyword evidence="2" id="KW-0677">Repeat</keyword>
<feature type="domain" description="NACHT" evidence="8">
    <location>
        <begin position="396"/>
        <end position="615"/>
    </location>
</feature>
<dbReference type="AlphaFoldDB" id="A0A8H2VX27"/>
<dbReference type="SUPFAM" id="SSF50978">
    <property type="entry name" value="WD40 repeat-like"/>
    <property type="match status" value="1"/>
</dbReference>
<dbReference type="Pfam" id="PF00400">
    <property type="entry name" value="WD40"/>
    <property type="match status" value="5"/>
</dbReference>
<evidence type="ECO:0000313" key="9">
    <source>
        <dbReference type="EMBL" id="CAD6446227.1"/>
    </source>
</evidence>
<dbReference type="InterPro" id="IPR027417">
    <property type="entry name" value="P-loop_NTPase"/>
</dbReference>
<keyword evidence="7" id="KW-1133">Transmembrane helix</keyword>
<dbReference type="SUPFAM" id="SSF52540">
    <property type="entry name" value="P-loop containing nucleoside triphosphate hydrolases"/>
    <property type="match status" value="1"/>
</dbReference>
<dbReference type="Pfam" id="PF24883">
    <property type="entry name" value="NPHP3_N"/>
    <property type="match status" value="1"/>
</dbReference>
<feature type="transmembrane region" description="Helical" evidence="7">
    <location>
        <begin position="1171"/>
        <end position="1191"/>
    </location>
</feature>
<dbReference type="FunFam" id="2.130.10.10:FF:002528">
    <property type="entry name" value="Uncharacterized protein"/>
    <property type="match status" value="1"/>
</dbReference>
<reference evidence="9" key="1">
    <citation type="submission" date="2020-10" db="EMBL/GenBank/DDBJ databases">
        <authorList>
            <person name="Kusch S."/>
        </authorList>
    </citation>
    <scope>NUCLEOTIDE SEQUENCE</scope>
    <source>
        <strain evidence="9">SwB9</strain>
    </source>
</reference>
<dbReference type="PANTHER" id="PTHR22847">
    <property type="entry name" value="WD40 REPEAT PROTEIN"/>
    <property type="match status" value="1"/>
</dbReference>
<feature type="repeat" description="WD" evidence="6">
    <location>
        <begin position="1085"/>
        <end position="1126"/>
    </location>
</feature>
<dbReference type="InterPro" id="IPR036322">
    <property type="entry name" value="WD40_repeat_dom_sf"/>
</dbReference>
<proteinExistence type="inferred from homology"/>
<dbReference type="PROSITE" id="PS00678">
    <property type="entry name" value="WD_REPEATS_1"/>
    <property type="match status" value="5"/>
</dbReference>
<evidence type="ECO:0000256" key="1">
    <source>
        <dbReference type="ARBA" id="ARBA00022574"/>
    </source>
</evidence>
<feature type="repeat" description="WD" evidence="6">
    <location>
        <begin position="1001"/>
        <end position="1042"/>
    </location>
</feature>
<dbReference type="FunFam" id="3.40.50.300:FF:001638">
    <property type="entry name" value="NACHT and WD40 domain protein"/>
    <property type="match status" value="1"/>
</dbReference>
<keyword evidence="1 6" id="KW-0853">WD repeat</keyword>
<keyword evidence="7" id="KW-0472">Membrane</keyword>
<dbReference type="OrthoDB" id="674604at2759"/>
<dbReference type="GO" id="GO:0005634">
    <property type="term" value="C:nucleus"/>
    <property type="evidence" value="ECO:0007669"/>
    <property type="project" value="TreeGrafter"/>
</dbReference>
<dbReference type="InterPro" id="IPR020472">
    <property type="entry name" value="WD40_PAC1"/>
</dbReference>
<dbReference type="PANTHER" id="PTHR22847:SF637">
    <property type="entry name" value="WD REPEAT DOMAIN 5B"/>
    <property type="match status" value="1"/>
</dbReference>
<dbReference type="InterPro" id="IPR001680">
    <property type="entry name" value="WD40_rpt"/>
</dbReference>
<evidence type="ECO:0000256" key="7">
    <source>
        <dbReference type="SAM" id="Phobius"/>
    </source>
</evidence>
<evidence type="ECO:0000256" key="3">
    <source>
        <dbReference type="ARBA" id="ARBA00038415"/>
    </source>
</evidence>
<dbReference type="InterPro" id="IPR056884">
    <property type="entry name" value="NPHP3-like_N"/>
</dbReference>
<evidence type="ECO:0000259" key="8">
    <source>
        <dbReference type="PROSITE" id="PS50837"/>
    </source>
</evidence>
<dbReference type="Proteomes" id="UP000624404">
    <property type="component" value="Unassembled WGS sequence"/>
</dbReference>
<dbReference type="FunFam" id="2.130.10.10:FF:001552">
    <property type="entry name" value="Uncharacterized protein"/>
    <property type="match status" value="1"/>
</dbReference>
<keyword evidence="10" id="KW-1185">Reference proteome</keyword>